<dbReference type="Proteomes" id="UP000287651">
    <property type="component" value="Unassembled WGS sequence"/>
</dbReference>
<dbReference type="InterPro" id="IPR033485">
    <property type="entry name" value="EMSY-LIKE_plant"/>
</dbReference>
<sequence length="144" mass="16454">LYIESFLDHFVQNINLVVFPLWNLILSRIRVTGTDDDLPNRGIIRASKGLACSGIMAIASGPMSSDKDLRDMEFQVHCIEIEAYSAVLRAFIAQSNDLSWGKEELISELRKELRVSDVEHREILGKVHSDDSIKFLRYLLNDLY</sequence>
<gene>
    <name evidence="3" type="ORF">B296_00035598</name>
</gene>
<evidence type="ECO:0000313" key="3">
    <source>
        <dbReference type="EMBL" id="RRT45719.1"/>
    </source>
</evidence>
<dbReference type="InterPro" id="IPR005491">
    <property type="entry name" value="ENT_dom"/>
</dbReference>
<feature type="non-terminal residue" evidence="3">
    <location>
        <position position="1"/>
    </location>
</feature>
<dbReference type="GO" id="GO:0050832">
    <property type="term" value="P:defense response to fungus"/>
    <property type="evidence" value="ECO:0007669"/>
    <property type="project" value="InterPro"/>
</dbReference>
<keyword evidence="2" id="KW-0539">Nucleus</keyword>
<protein>
    <submittedName>
        <fullName evidence="3">Uncharacterized protein</fullName>
    </submittedName>
</protein>
<reference evidence="3 4" key="1">
    <citation type="journal article" date="2014" name="Agronomy (Basel)">
        <title>A Draft Genome Sequence for Ensete ventricosum, the Drought-Tolerant Tree Against Hunger.</title>
        <authorList>
            <person name="Harrison J."/>
            <person name="Moore K.A."/>
            <person name="Paszkiewicz K."/>
            <person name="Jones T."/>
            <person name="Grant M."/>
            <person name="Ambacheew D."/>
            <person name="Muzemil S."/>
            <person name="Studholme D.J."/>
        </authorList>
    </citation>
    <scope>NUCLEOTIDE SEQUENCE [LARGE SCALE GENOMIC DNA]</scope>
</reference>
<proteinExistence type="predicted"/>
<evidence type="ECO:0000256" key="1">
    <source>
        <dbReference type="ARBA" id="ARBA00004123"/>
    </source>
</evidence>
<dbReference type="InterPro" id="IPR036142">
    <property type="entry name" value="ENT_dom-like_sf"/>
</dbReference>
<dbReference type="SUPFAM" id="SSF158639">
    <property type="entry name" value="ENT-like"/>
    <property type="match status" value="1"/>
</dbReference>
<comment type="caution">
    <text evidence="3">The sequence shown here is derived from an EMBL/GenBank/DDBJ whole genome shotgun (WGS) entry which is preliminary data.</text>
</comment>
<dbReference type="PROSITE" id="PS51138">
    <property type="entry name" value="ENT"/>
    <property type="match status" value="1"/>
</dbReference>
<dbReference type="SMART" id="SM01191">
    <property type="entry name" value="ENT"/>
    <property type="match status" value="1"/>
</dbReference>
<dbReference type="Pfam" id="PF03735">
    <property type="entry name" value="ENT"/>
    <property type="match status" value="1"/>
</dbReference>
<dbReference type="EMBL" id="AMZH03015646">
    <property type="protein sequence ID" value="RRT45719.1"/>
    <property type="molecule type" value="Genomic_DNA"/>
</dbReference>
<dbReference type="Gene3D" id="1.10.1240.40">
    <property type="entry name" value="ENT domain"/>
    <property type="match status" value="1"/>
</dbReference>
<dbReference type="PANTHER" id="PTHR33432">
    <property type="entry name" value="PROTEIN EMSY-LIKE 4"/>
    <property type="match status" value="1"/>
</dbReference>
<evidence type="ECO:0000256" key="2">
    <source>
        <dbReference type="ARBA" id="ARBA00023242"/>
    </source>
</evidence>
<dbReference type="GO" id="GO:0005634">
    <property type="term" value="C:nucleus"/>
    <property type="evidence" value="ECO:0007669"/>
    <property type="project" value="UniProtKB-SubCell"/>
</dbReference>
<dbReference type="AlphaFoldDB" id="A0A426Y1S5"/>
<name>A0A426Y1S5_ENSVE</name>
<accession>A0A426Y1S5</accession>
<dbReference type="PANTHER" id="PTHR33432:SF22">
    <property type="entry name" value="OS10G0436850 PROTEIN"/>
    <property type="match status" value="1"/>
</dbReference>
<comment type="subcellular location">
    <subcellularLocation>
        <location evidence="1">Nucleus</location>
    </subcellularLocation>
</comment>
<organism evidence="3 4">
    <name type="scientific">Ensete ventricosum</name>
    <name type="common">Abyssinian banana</name>
    <name type="synonym">Musa ensete</name>
    <dbReference type="NCBI Taxonomy" id="4639"/>
    <lineage>
        <taxon>Eukaryota</taxon>
        <taxon>Viridiplantae</taxon>
        <taxon>Streptophyta</taxon>
        <taxon>Embryophyta</taxon>
        <taxon>Tracheophyta</taxon>
        <taxon>Spermatophyta</taxon>
        <taxon>Magnoliopsida</taxon>
        <taxon>Liliopsida</taxon>
        <taxon>Zingiberales</taxon>
        <taxon>Musaceae</taxon>
        <taxon>Ensete</taxon>
    </lineage>
</organism>
<evidence type="ECO:0000313" key="4">
    <source>
        <dbReference type="Proteomes" id="UP000287651"/>
    </source>
</evidence>